<name>A0A5B8VE09_9BACT</name>
<feature type="signal peptide" evidence="1">
    <location>
        <begin position="1"/>
        <end position="20"/>
    </location>
</feature>
<evidence type="ECO:0000313" key="3">
    <source>
        <dbReference type="Proteomes" id="UP000321533"/>
    </source>
</evidence>
<keyword evidence="3" id="KW-1185">Reference proteome</keyword>
<dbReference type="Proteomes" id="UP000321533">
    <property type="component" value="Chromosome"/>
</dbReference>
<dbReference type="RefSeq" id="WP_147191391.1">
    <property type="nucleotide sequence ID" value="NZ_CP042435.1"/>
</dbReference>
<dbReference type="EMBL" id="CP042435">
    <property type="protein sequence ID" value="QEC68896.1"/>
    <property type="molecule type" value="Genomic_DNA"/>
</dbReference>
<dbReference type="KEGG" id="pgin:FRZ67_16855"/>
<evidence type="ECO:0000313" key="2">
    <source>
        <dbReference type="EMBL" id="QEC68896.1"/>
    </source>
</evidence>
<reference evidence="2 3" key="1">
    <citation type="journal article" date="2016" name="Int. J. Syst. Evol. Microbiol.">
        <title>Panacibacter ginsenosidivorans gen. nov., sp. nov., with ginsenoside converting activity isolated from soil of a ginseng field.</title>
        <authorList>
            <person name="Siddiqi M.Z."/>
            <person name="Muhammad Shafi S."/>
            <person name="Choi K.D."/>
            <person name="Im W.T."/>
        </authorList>
    </citation>
    <scope>NUCLEOTIDE SEQUENCE [LARGE SCALE GENOMIC DNA]</scope>
    <source>
        <strain evidence="2 3">Gsoil1550</strain>
    </source>
</reference>
<evidence type="ECO:0000256" key="1">
    <source>
        <dbReference type="SAM" id="SignalP"/>
    </source>
</evidence>
<accession>A0A5B8VE09</accession>
<keyword evidence="1" id="KW-0732">Signal</keyword>
<gene>
    <name evidence="2" type="ORF">FRZ67_16855</name>
</gene>
<feature type="chain" id="PRO_5022956116" description="Porin family protein" evidence="1">
    <location>
        <begin position="21"/>
        <end position="177"/>
    </location>
</feature>
<proteinExistence type="predicted"/>
<evidence type="ECO:0008006" key="4">
    <source>
        <dbReference type="Google" id="ProtNLM"/>
    </source>
</evidence>
<dbReference type="OrthoDB" id="670569at2"/>
<sequence length="177" mass="19276">MRKRLPAIFILFFFMLHAHAQIGVMKLVGPGTKDYSIGFGAFIKSSIPVSDAANVTVEIGADFFPSEGGWSSGEGTAMCPLKVGYRYTLNGTGEGFYVEPQAGYNVYGVTSLTDAQGKQVDLKYHGVVFAAGTGYLFSIWNLPFDLNLRYETVMAHGGSNNFISLGISRFISFGRRD</sequence>
<organism evidence="2 3">
    <name type="scientific">Panacibacter ginsenosidivorans</name>
    <dbReference type="NCBI Taxonomy" id="1813871"/>
    <lineage>
        <taxon>Bacteria</taxon>
        <taxon>Pseudomonadati</taxon>
        <taxon>Bacteroidota</taxon>
        <taxon>Chitinophagia</taxon>
        <taxon>Chitinophagales</taxon>
        <taxon>Chitinophagaceae</taxon>
        <taxon>Panacibacter</taxon>
    </lineage>
</organism>
<protein>
    <recommendedName>
        <fullName evidence="4">Porin family protein</fullName>
    </recommendedName>
</protein>
<dbReference type="AlphaFoldDB" id="A0A5B8VE09"/>